<name>A0A061ATE2_RHOTO</name>
<sequence>MPSVFRPCIDLHNGAVKQIVGGSLDTDNLKTNFVSEHPSSYYADLYRKHNLTGGHVIKLGPGNDKAAREALQAWPGGLQIGGGITEENAQEWLDAGAEKIIVTSYLFPGAKFDEERLRRLAEKVGKERLVVDVSCRRRDDRWIVAMDRWQVMTDMEVNAESLARLSQFCSEFLIHAADVEGLCKGIDEQLVTKLGEWTTIPTTYAGGAKSADDLALVERLSNGKVDLTFGSALDIFGGTQVKFDELVEYNERALRK</sequence>
<evidence type="ECO:0000256" key="3">
    <source>
        <dbReference type="ARBA" id="ARBA00009667"/>
    </source>
</evidence>
<evidence type="ECO:0000256" key="4">
    <source>
        <dbReference type="ARBA" id="ARBA00012550"/>
    </source>
</evidence>
<dbReference type="PANTHER" id="PTHR43090">
    <property type="entry name" value="1-(5-PHOSPHORIBOSYL)-5-[(5-PHOSPHORIBOSYLAMINO)METHYLIDENEAMINO] IMIDAZOLE-4-CARBOXAMIDE ISOMERASE"/>
    <property type="match status" value="1"/>
</dbReference>
<dbReference type="SUPFAM" id="SSF51366">
    <property type="entry name" value="Ribulose-phoshate binding barrel"/>
    <property type="match status" value="1"/>
</dbReference>
<accession>A0A061ATE2</accession>
<keyword evidence="8 12" id="KW-0413">Isomerase</keyword>
<evidence type="ECO:0000313" key="13">
    <source>
        <dbReference type="EMBL" id="CDR38644.1"/>
    </source>
</evidence>
<comment type="subcellular location">
    <subcellularLocation>
        <location evidence="12">Cytoplasm</location>
    </subcellularLocation>
</comment>
<organism evidence="13">
    <name type="scientific">Rhodotorula toruloides</name>
    <name type="common">Yeast</name>
    <name type="synonym">Rhodosporidium toruloides</name>
    <dbReference type="NCBI Taxonomy" id="5286"/>
    <lineage>
        <taxon>Eukaryota</taxon>
        <taxon>Fungi</taxon>
        <taxon>Dikarya</taxon>
        <taxon>Basidiomycota</taxon>
        <taxon>Pucciniomycotina</taxon>
        <taxon>Microbotryomycetes</taxon>
        <taxon>Sporidiobolales</taxon>
        <taxon>Sporidiobolaceae</taxon>
        <taxon>Rhodotorula</taxon>
    </lineage>
</organism>
<dbReference type="EC" id="5.3.1.16" evidence="4 12"/>
<dbReference type="OrthoDB" id="446074at2759"/>
<dbReference type="CDD" id="cd04723">
    <property type="entry name" value="HisA_HisF"/>
    <property type="match status" value="1"/>
</dbReference>
<dbReference type="NCBIfam" id="TIGR02129">
    <property type="entry name" value="hisA_euk"/>
    <property type="match status" value="1"/>
</dbReference>
<dbReference type="InterPro" id="IPR006062">
    <property type="entry name" value="His_biosynth"/>
</dbReference>
<evidence type="ECO:0000256" key="8">
    <source>
        <dbReference type="ARBA" id="ARBA00023235"/>
    </source>
</evidence>
<keyword evidence="12" id="KW-0963">Cytoplasm</keyword>
<dbReference type="EMBL" id="LK052938">
    <property type="protein sequence ID" value="CDR38644.1"/>
    <property type="molecule type" value="Genomic_DNA"/>
</dbReference>
<dbReference type="InterPro" id="IPR044524">
    <property type="entry name" value="Isoase_HisA-like"/>
</dbReference>
<evidence type="ECO:0000256" key="5">
    <source>
        <dbReference type="ARBA" id="ARBA00018464"/>
    </source>
</evidence>
<evidence type="ECO:0000256" key="7">
    <source>
        <dbReference type="ARBA" id="ARBA00023102"/>
    </source>
</evidence>
<dbReference type="InterPro" id="IPR011858">
    <property type="entry name" value="His6/HISN3"/>
</dbReference>
<dbReference type="FunFam" id="3.20.20.70:FF:000110">
    <property type="entry name" value="1-(5-phosphoribosyl)-5-[(5-phosphoribosylamino)methylideneamino] imidazole-4-carboxamide isomerase, chloroplastic"/>
    <property type="match status" value="1"/>
</dbReference>
<dbReference type="UniPathway" id="UPA00031">
    <property type="reaction ID" value="UER00009"/>
</dbReference>
<dbReference type="Pfam" id="PF00977">
    <property type="entry name" value="His_biosynth"/>
    <property type="match status" value="1"/>
</dbReference>
<dbReference type="GO" id="GO:0003949">
    <property type="term" value="F:1-(5-phosphoribosyl)-5-[(5-phosphoribosylamino)methylideneamino]imidazole-4-carboxamide isomerase activity"/>
    <property type="evidence" value="ECO:0007669"/>
    <property type="project" value="UniProtKB-EC"/>
</dbReference>
<keyword evidence="7 11" id="KW-0368">Histidine biosynthesis</keyword>
<dbReference type="GO" id="GO:0000105">
    <property type="term" value="P:L-histidine biosynthetic process"/>
    <property type="evidence" value="ECO:0007669"/>
    <property type="project" value="UniProtKB-UniPathway"/>
</dbReference>
<dbReference type="AlphaFoldDB" id="A0A061ATE2"/>
<evidence type="ECO:0000256" key="11">
    <source>
        <dbReference type="RuleBase" id="RU003657"/>
    </source>
</evidence>
<dbReference type="PANTHER" id="PTHR43090:SF2">
    <property type="entry name" value="1-(5-PHOSPHORIBOSYL)-5-[(5-PHOSPHORIBOSYLAMINO)METHYLIDENEAMINO] IMIDAZOLE-4-CARBOXAMIDE ISOMERASE"/>
    <property type="match status" value="1"/>
</dbReference>
<evidence type="ECO:0000256" key="12">
    <source>
        <dbReference type="RuleBase" id="RU364022"/>
    </source>
</evidence>
<reference evidence="13" key="1">
    <citation type="journal article" date="2014" name="Genome Announc.">
        <title>Draft genome sequence of Rhodosporidium toruloides CECT1137, an oleaginous yeast of biotechnological interest.</title>
        <authorList>
            <person name="Morin N."/>
            <person name="Calcas X."/>
            <person name="Devillers H."/>
            <person name="Durrens P."/>
            <person name="Sherman D.J."/>
            <person name="Nicaud J.-M."/>
            <person name="Neuveglise C."/>
        </authorList>
    </citation>
    <scope>NUCLEOTIDE SEQUENCE</scope>
    <source>
        <strain evidence="13">CECT1137</strain>
    </source>
</reference>
<proteinExistence type="inferred from homology"/>
<evidence type="ECO:0000256" key="10">
    <source>
        <dbReference type="ARBA" id="ARBA00031376"/>
    </source>
</evidence>
<evidence type="ECO:0000256" key="1">
    <source>
        <dbReference type="ARBA" id="ARBA00000901"/>
    </source>
</evidence>
<dbReference type="Gene3D" id="3.20.20.70">
    <property type="entry name" value="Aldolase class I"/>
    <property type="match status" value="1"/>
</dbReference>
<dbReference type="InterPro" id="IPR013785">
    <property type="entry name" value="Aldolase_TIM"/>
</dbReference>
<evidence type="ECO:0000256" key="6">
    <source>
        <dbReference type="ARBA" id="ARBA00022605"/>
    </source>
</evidence>
<gene>
    <name evidence="13" type="ORF">RHTO0S_03e11694g</name>
</gene>
<dbReference type="GO" id="GO:0000162">
    <property type="term" value="P:L-tryptophan biosynthetic process"/>
    <property type="evidence" value="ECO:0007669"/>
    <property type="project" value="TreeGrafter"/>
</dbReference>
<protein>
    <recommendedName>
        <fullName evidence="5 12">1-(5-phosphoribosyl)-5-[(5-phosphoribosylamino)methylideneamino] imidazole-4-carboxamide isomerase</fullName>
        <ecNumber evidence="4 12">5.3.1.16</ecNumber>
    </recommendedName>
    <alternativeName>
        <fullName evidence="10 12">5-proFAR isomerase</fullName>
    </alternativeName>
    <alternativeName>
        <fullName evidence="9 12">Phosphoribosylformimino-5-aminoimidazole carboxamide ribotide isomerase</fullName>
    </alternativeName>
</protein>
<comment type="catalytic activity">
    <reaction evidence="1 12">
        <text>1-(5-phospho-beta-D-ribosyl)-5-[(5-phospho-beta-D-ribosylamino)methylideneamino]imidazole-4-carboxamide = 5-[(5-phospho-1-deoxy-D-ribulos-1-ylimino)methylamino]-1-(5-phospho-beta-D-ribosyl)imidazole-4-carboxamide</text>
        <dbReference type="Rhea" id="RHEA:15469"/>
        <dbReference type="ChEBI" id="CHEBI:58435"/>
        <dbReference type="ChEBI" id="CHEBI:58525"/>
        <dbReference type="EC" id="5.3.1.16"/>
    </reaction>
</comment>
<dbReference type="InterPro" id="IPR011060">
    <property type="entry name" value="RibuloseP-bd_barrel"/>
</dbReference>
<keyword evidence="6 11" id="KW-0028">Amino-acid biosynthesis</keyword>
<comment type="similarity">
    <text evidence="3 11">Belongs to the HisA/HisF family.</text>
</comment>
<comment type="pathway">
    <text evidence="2 12">Amino-acid biosynthesis; L-histidine biosynthesis; L-histidine from 5-phospho-alpha-D-ribose 1-diphosphate: step 4/9.</text>
</comment>
<evidence type="ECO:0000256" key="2">
    <source>
        <dbReference type="ARBA" id="ARBA00005133"/>
    </source>
</evidence>
<evidence type="ECO:0000256" key="9">
    <source>
        <dbReference type="ARBA" id="ARBA00030547"/>
    </source>
</evidence>
<dbReference type="GO" id="GO:0005737">
    <property type="term" value="C:cytoplasm"/>
    <property type="evidence" value="ECO:0007669"/>
    <property type="project" value="UniProtKB-SubCell"/>
</dbReference>